<evidence type="ECO:0000313" key="7">
    <source>
        <dbReference type="EMBL" id="EKC70058.1"/>
    </source>
</evidence>
<keyword evidence="5 6" id="KW-0472">Membrane</keyword>
<proteinExistence type="predicted"/>
<dbReference type="InterPro" id="IPR051327">
    <property type="entry name" value="MATE_MepA_subfamily"/>
</dbReference>
<organism evidence="7">
    <name type="scientific">human gut metagenome</name>
    <dbReference type="NCBI Taxonomy" id="408170"/>
    <lineage>
        <taxon>unclassified sequences</taxon>
        <taxon>metagenomes</taxon>
        <taxon>organismal metagenomes</taxon>
    </lineage>
</organism>
<evidence type="ECO:0000256" key="4">
    <source>
        <dbReference type="ARBA" id="ARBA00022989"/>
    </source>
</evidence>
<evidence type="ECO:0000256" key="3">
    <source>
        <dbReference type="ARBA" id="ARBA00022692"/>
    </source>
</evidence>
<dbReference type="AlphaFoldDB" id="K1TK01"/>
<feature type="transmembrane region" description="Helical" evidence="6">
    <location>
        <begin position="56"/>
        <end position="80"/>
    </location>
</feature>
<name>K1TK01_9ZZZZ</name>
<keyword evidence="4 6" id="KW-1133">Transmembrane helix</keyword>
<keyword evidence="3 6" id="KW-0812">Transmembrane</keyword>
<comment type="subcellular location">
    <subcellularLocation>
        <location evidence="1">Cell membrane</location>
        <topology evidence="1">Multi-pass membrane protein</topology>
    </subcellularLocation>
</comment>
<dbReference type="Pfam" id="PF01554">
    <property type="entry name" value="MatE"/>
    <property type="match status" value="1"/>
</dbReference>
<dbReference type="EMBL" id="AJWY01005283">
    <property type="protein sequence ID" value="EKC70058.1"/>
    <property type="molecule type" value="Genomic_DNA"/>
</dbReference>
<keyword evidence="2" id="KW-1003">Cell membrane</keyword>
<reference evidence="7" key="1">
    <citation type="journal article" date="2013" name="Environ. Microbiol.">
        <title>Microbiota from the distal guts of lean and obese adolescents exhibit partial functional redundancy besides clear differences in community structure.</title>
        <authorList>
            <person name="Ferrer M."/>
            <person name="Ruiz A."/>
            <person name="Lanza F."/>
            <person name="Haange S.B."/>
            <person name="Oberbach A."/>
            <person name="Till H."/>
            <person name="Bargiela R."/>
            <person name="Campoy C."/>
            <person name="Segura M.T."/>
            <person name="Richter M."/>
            <person name="von Bergen M."/>
            <person name="Seifert J."/>
            <person name="Suarez A."/>
        </authorList>
    </citation>
    <scope>NUCLEOTIDE SEQUENCE</scope>
</reference>
<dbReference type="InterPro" id="IPR002528">
    <property type="entry name" value="MATE_fam"/>
</dbReference>
<gene>
    <name evidence="7" type="ORF">LEA_07984</name>
</gene>
<dbReference type="PANTHER" id="PTHR43823">
    <property type="entry name" value="SPORULATION PROTEIN YKVU"/>
    <property type="match status" value="1"/>
</dbReference>
<feature type="transmembrane region" description="Helical" evidence="6">
    <location>
        <begin position="12"/>
        <end position="36"/>
    </location>
</feature>
<dbReference type="GO" id="GO:0042910">
    <property type="term" value="F:xenobiotic transmembrane transporter activity"/>
    <property type="evidence" value="ECO:0007669"/>
    <property type="project" value="InterPro"/>
</dbReference>
<dbReference type="GO" id="GO:0005886">
    <property type="term" value="C:plasma membrane"/>
    <property type="evidence" value="ECO:0007669"/>
    <property type="project" value="UniProtKB-SubCell"/>
</dbReference>
<evidence type="ECO:0000256" key="6">
    <source>
        <dbReference type="SAM" id="Phobius"/>
    </source>
</evidence>
<evidence type="ECO:0000256" key="2">
    <source>
        <dbReference type="ARBA" id="ARBA00022475"/>
    </source>
</evidence>
<comment type="caution">
    <text evidence="7">The sequence shown here is derived from an EMBL/GenBank/DDBJ whole genome shotgun (WGS) entry which is preliminary data.</text>
</comment>
<evidence type="ECO:0000256" key="1">
    <source>
        <dbReference type="ARBA" id="ARBA00004651"/>
    </source>
</evidence>
<dbReference type="PANTHER" id="PTHR43823:SF3">
    <property type="entry name" value="MULTIDRUG EXPORT PROTEIN MEPA"/>
    <property type="match status" value="1"/>
</dbReference>
<feature type="transmembrane region" description="Helical" evidence="6">
    <location>
        <begin position="92"/>
        <end position="114"/>
    </location>
</feature>
<dbReference type="GO" id="GO:0015297">
    <property type="term" value="F:antiporter activity"/>
    <property type="evidence" value="ECO:0007669"/>
    <property type="project" value="InterPro"/>
</dbReference>
<evidence type="ECO:0000256" key="5">
    <source>
        <dbReference type="ARBA" id="ARBA00023136"/>
    </source>
</evidence>
<protein>
    <submittedName>
        <fullName evidence="7">Efflux protein, MATE family</fullName>
    </submittedName>
</protein>
<accession>K1TK01</accession>
<sequence>MTENNKMREMPVYKLMIQMGIPMILSMALQAVYNIVDSAFVGNMKEGSEAALNALTLVFPVQMLMVAIAIGTGVGTNALLARTLGQGDSKKAAMVAGNSLFLGVIIYVYLFFVWNCWGECIYFITDSESGSAFYGNQLP</sequence>